<dbReference type="Pfam" id="PF00215">
    <property type="entry name" value="OMPdecase"/>
    <property type="match status" value="1"/>
</dbReference>
<dbReference type="InterPro" id="IPR013785">
    <property type="entry name" value="Aldolase_TIM"/>
</dbReference>
<dbReference type="GO" id="GO:0006207">
    <property type="term" value="P:'de novo' pyrimidine nucleobase biosynthetic process"/>
    <property type="evidence" value="ECO:0007669"/>
    <property type="project" value="InterPro"/>
</dbReference>
<evidence type="ECO:0000256" key="7">
    <source>
        <dbReference type="ARBA" id="ARBA00033428"/>
    </source>
</evidence>
<evidence type="ECO:0000313" key="10">
    <source>
        <dbReference type="Proteomes" id="UP000789396"/>
    </source>
</evidence>
<keyword evidence="10" id="KW-1185">Reference proteome</keyword>
<gene>
    <name evidence="9" type="ORF">RFULGI_LOCUS19333</name>
</gene>
<evidence type="ECO:0000313" key="9">
    <source>
        <dbReference type="EMBL" id="CAG8817246.1"/>
    </source>
</evidence>
<keyword evidence="4" id="KW-0665">Pyrimidine biosynthesis</keyword>
<name>A0A9N9PHL2_9GLOM</name>
<dbReference type="Proteomes" id="UP000789396">
    <property type="component" value="Unassembled WGS sequence"/>
</dbReference>
<comment type="similarity">
    <text evidence="2">Belongs to the OMP decarboxylase family.</text>
</comment>
<dbReference type="InterPro" id="IPR011060">
    <property type="entry name" value="RibuloseP-bd_barrel"/>
</dbReference>
<comment type="caution">
    <text evidence="9">The sequence shown here is derived from an EMBL/GenBank/DDBJ whole genome shotgun (WGS) entry which is preliminary data.</text>
</comment>
<keyword evidence="5" id="KW-0456">Lyase</keyword>
<dbReference type="GO" id="GO:0004590">
    <property type="term" value="F:orotidine-5'-phosphate decarboxylase activity"/>
    <property type="evidence" value="ECO:0007669"/>
    <property type="project" value="InterPro"/>
</dbReference>
<dbReference type="InterPro" id="IPR001754">
    <property type="entry name" value="OMPdeCOase_dom"/>
</dbReference>
<dbReference type="PANTHER" id="PTHR19278">
    <property type="entry name" value="OROTATE PHOSPHORIBOSYLTRANSFERASE"/>
    <property type="match status" value="1"/>
</dbReference>
<evidence type="ECO:0000256" key="4">
    <source>
        <dbReference type="ARBA" id="ARBA00022975"/>
    </source>
</evidence>
<evidence type="ECO:0000256" key="3">
    <source>
        <dbReference type="ARBA" id="ARBA00021923"/>
    </source>
</evidence>
<dbReference type="PANTHER" id="PTHR19278:SF9">
    <property type="entry name" value="URIDINE 5'-MONOPHOSPHATE SYNTHASE"/>
    <property type="match status" value="1"/>
</dbReference>
<feature type="domain" description="Orotidine 5'-phosphate decarboxylase" evidence="8">
    <location>
        <begin position="58"/>
        <end position="87"/>
    </location>
</feature>
<evidence type="ECO:0000256" key="2">
    <source>
        <dbReference type="ARBA" id="ARBA00011018"/>
    </source>
</evidence>
<dbReference type="SUPFAM" id="SSF51366">
    <property type="entry name" value="Ribulose-phoshate binding barrel"/>
    <property type="match status" value="1"/>
</dbReference>
<feature type="non-terminal residue" evidence="9">
    <location>
        <position position="87"/>
    </location>
</feature>
<reference evidence="9" key="1">
    <citation type="submission" date="2021-06" db="EMBL/GenBank/DDBJ databases">
        <authorList>
            <person name="Kallberg Y."/>
            <person name="Tangrot J."/>
            <person name="Rosling A."/>
        </authorList>
    </citation>
    <scope>NUCLEOTIDE SEQUENCE</scope>
    <source>
        <strain evidence="9">IN212</strain>
    </source>
</reference>
<dbReference type="Gene3D" id="3.20.20.70">
    <property type="entry name" value="Aldolase class I"/>
    <property type="match status" value="1"/>
</dbReference>
<proteinExistence type="inferred from homology"/>
<dbReference type="GO" id="GO:0004588">
    <property type="term" value="F:orotate phosphoribosyltransferase activity"/>
    <property type="evidence" value="ECO:0007669"/>
    <property type="project" value="TreeGrafter"/>
</dbReference>
<accession>A0A9N9PHL2</accession>
<sequence length="87" mass="9838">QINELVSIELEKGASEKFEYSHDLLVQLAKMKTNGERAINLPNKTARDLLMLMERKKSNLAVALDVTTKQEFLDIADKVGPYICCLK</sequence>
<evidence type="ECO:0000256" key="6">
    <source>
        <dbReference type="ARBA" id="ARBA00031744"/>
    </source>
</evidence>
<evidence type="ECO:0000256" key="1">
    <source>
        <dbReference type="ARBA" id="ARBA00004725"/>
    </source>
</evidence>
<dbReference type="GO" id="GO:0006222">
    <property type="term" value="P:UMP biosynthetic process"/>
    <property type="evidence" value="ECO:0007669"/>
    <property type="project" value="TreeGrafter"/>
</dbReference>
<protein>
    <recommendedName>
        <fullName evidence="3">Orotidine 5'-phosphate decarboxylase</fullName>
    </recommendedName>
    <alternativeName>
        <fullName evidence="7">OMP decarboxylase</fullName>
    </alternativeName>
    <alternativeName>
        <fullName evidence="6">Uridine 5'-monophosphate synthase</fullName>
    </alternativeName>
</protein>
<dbReference type="AlphaFoldDB" id="A0A9N9PHL2"/>
<organism evidence="9 10">
    <name type="scientific">Racocetra fulgida</name>
    <dbReference type="NCBI Taxonomy" id="60492"/>
    <lineage>
        <taxon>Eukaryota</taxon>
        <taxon>Fungi</taxon>
        <taxon>Fungi incertae sedis</taxon>
        <taxon>Mucoromycota</taxon>
        <taxon>Glomeromycotina</taxon>
        <taxon>Glomeromycetes</taxon>
        <taxon>Diversisporales</taxon>
        <taxon>Gigasporaceae</taxon>
        <taxon>Racocetra</taxon>
    </lineage>
</organism>
<evidence type="ECO:0000259" key="8">
    <source>
        <dbReference type="Pfam" id="PF00215"/>
    </source>
</evidence>
<comment type="pathway">
    <text evidence="1">Pyrimidine metabolism; UMP biosynthesis via de novo pathway.</text>
</comment>
<dbReference type="EMBL" id="CAJVPZ010094034">
    <property type="protein sequence ID" value="CAG8817246.1"/>
    <property type="molecule type" value="Genomic_DNA"/>
</dbReference>
<dbReference type="OrthoDB" id="10263753at2759"/>
<evidence type="ECO:0000256" key="5">
    <source>
        <dbReference type="ARBA" id="ARBA00023239"/>
    </source>
</evidence>
<feature type="non-terminal residue" evidence="9">
    <location>
        <position position="1"/>
    </location>
</feature>